<evidence type="ECO:0000256" key="1">
    <source>
        <dbReference type="SAM" id="MobiDB-lite"/>
    </source>
</evidence>
<reference evidence="3" key="2">
    <citation type="submission" date="2020-05" db="UniProtKB">
        <authorList>
            <consortium name="EnsemblMetazoa"/>
        </authorList>
    </citation>
    <scope>IDENTIFICATION</scope>
</reference>
<gene>
    <name evidence="2" type="ORF">ZHAS_00002979</name>
</gene>
<organism evidence="2">
    <name type="scientific">Anopheles sinensis</name>
    <name type="common">Mosquito</name>
    <dbReference type="NCBI Taxonomy" id="74873"/>
    <lineage>
        <taxon>Eukaryota</taxon>
        <taxon>Metazoa</taxon>
        <taxon>Ecdysozoa</taxon>
        <taxon>Arthropoda</taxon>
        <taxon>Hexapoda</taxon>
        <taxon>Insecta</taxon>
        <taxon>Pterygota</taxon>
        <taxon>Neoptera</taxon>
        <taxon>Endopterygota</taxon>
        <taxon>Diptera</taxon>
        <taxon>Nematocera</taxon>
        <taxon>Culicoidea</taxon>
        <taxon>Culicidae</taxon>
        <taxon>Anophelinae</taxon>
        <taxon>Anopheles</taxon>
    </lineage>
</organism>
<dbReference type="EnsemblMetazoa" id="ASIC002979-RA">
    <property type="protein sequence ID" value="ASIC002979-PA"/>
    <property type="gene ID" value="ASIC002979"/>
</dbReference>
<dbReference type="AlphaFoldDB" id="A0A084VDF6"/>
<reference evidence="2 4" key="1">
    <citation type="journal article" date="2014" name="BMC Genomics">
        <title>Genome sequence of Anopheles sinensis provides insight into genetics basis of mosquito competence for malaria parasites.</title>
        <authorList>
            <person name="Zhou D."/>
            <person name="Zhang D."/>
            <person name="Ding G."/>
            <person name="Shi L."/>
            <person name="Hou Q."/>
            <person name="Ye Y."/>
            <person name="Xu Y."/>
            <person name="Zhou H."/>
            <person name="Xiong C."/>
            <person name="Li S."/>
            <person name="Yu J."/>
            <person name="Hong S."/>
            <person name="Yu X."/>
            <person name="Zou P."/>
            <person name="Chen C."/>
            <person name="Chang X."/>
            <person name="Wang W."/>
            <person name="Lv Y."/>
            <person name="Sun Y."/>
            <person name="Ma L."/>
            <person name="Shen B."/>
            <person name="Zhu C."/>
        </authorList>
    </citation>
    <scope>NUCLEOTIDE SEQUENCE [LARGE SCALE GENOMIC DNA]</scope>
</reference>
<dbReference type="VEuPathDB" id="VectorBase:ASIC002979"/>
<feature type="compositionally biased region" description="Polar residues" evidence="1">
    <location>
        <begin position="65"/>
        <end position="86"/>
    </location>
</feature>
<accession>A0A084VDF6</accession>
<keyword evidence="4" id="KW-1185">Reference proteome</keyword>
<protein>
    <submittedName>
        <fullName evidence="2 3">Uncharacterized protein</fullName>
    </submittedName>
</protein>
<name>A0A084VDF6_ANOSI</name>
<dbReference type="EMBL" id="KE524662">
    <property type="protein sequence ID" value="KFB36000.1"/>
    <property type="molecule type" value="Genomic_DNA"/>
</dbReference>
<dbReference type="Proteomes" id="UP000030765">
    <property type="component" value="Unassembled WGS sequence"/>
</dbReference>
<proteinExistence type="predicted"/>
<evidence type="ECO:0000313" key="3">
    <source>
        <dbReference type="EnsemblMetazoa" id="ASIC002979-PA"/>
    </source>
</evidence>
<evidence type="ECO:0000313" key="4">
    <source>
        <dbReference type="Proteomes" id="UP000030765"/>
    </source>
</evidence>
<dbReference type="EMBL" id="ATLV01011324">
    <property type="status" value="NOT_ANNOTATED_CDS"/>
    <property type="molecule type" value="Genomic_DNA"/>
</dbReference>
<feature type="region of interest" description="Disordered" evidence="1">
    <location>
        <begin position="40"/>
        <end position="86"/>
    </location>
</feature>
<evidence type="ECO:0000313" key="2">
    <source>
        <dbReference type="EMBL" id="KFB36000.1"/>
    </source>
</evidence>
<sequence>MKNKKYILRAIRQEWQRQCKPRTSPSSFLIPSIRPIAWTQKPTEAQENGALSPEWMSDSARAVQLSRSPTGSEKLTSHRNGTGTESLSAPRAIKCLRQNNNVRALIVSADVCEWRMRPQAARTDMCPPGDRVPAVRWIKHASVPRTAAPDDGERYDHVTKPRPIASQTPGGYIAGPTCRFCWDDILVVSFLGNGLKRLEGEHSVVSSGPVNSQCVNEQ</sequence>